<dbReference type="NCBIfam" id="TIGR02985">
    <property type="entry name" value="Sig70_bacteroi1"/>
    <property type="match status" value="1"/>
</dbReference>
<dbReference type="InterPro" id="IPR014327">
    <property type="entry name" value="RNA_pol_sigma70_bacteroid"/>
</dbReference>
<dbReference type="GO" id="GO:0003677">
    <property type="term" value="F:DNA binding"/>
    <property type="evidence" value="ECO:0007669"/>
    <property type="project" value="InterPro"/>
</dbReference>
<evidence type="ECO:0000313" key="7">
    <source>
        <dbReference type="Proteomes" id="UP000634668"/>
    </source>
</evidence>
<dbReference type="InterPro" id="IPR039425">
    <property type="entry name" value="RNA_pol_sigma-70-like"/>
</dbReference>
<dbReference type="Pfam" id="PF08281">
    <property type="entry name" value="Sigma70_r4_2"/>
    <property type="match status" value="1"/>
</dbReference>
<keyword evidence="6" id="KW-0240">DNA-directed RNA polymerase</keyword>
<dbReference type="PANTHER" id="PTHR43133">
    <property type="entry name" value="RNA POLYMERASE ECF-TYPE SIGMA FACTO"/>
    <property type="match status" value="1"/>
</dbReference>
<reference evidence="6" key="2">
    <citation type="submission" date="2020-09" db="EMBL/GenBank/DDBJ databases">
        <authorList>
            <person name="Sun Q."/>
            <person name="Kim S."/>
        </authorList>
    </citation>
    <scope>NUCLEOTIDE SEQUENCE</scope>
    <source>
        <strain evidence="6">KCTC 12113</strain>
    </source>
</reference>
<dbReference type="GO" id="GO:0016987">
    <property type="term" value="F:sigma factor activity"/>
    <property type="evidence" value="ECO:0007669"/>
    <property type="project" value="UniProtKB-KW"/>
</dbReference>
<name>A0A918MHA2_9FLAO</name>
<dbReference type="InterPro" id="IPR013249">
    <property type="entry name" value="RNA_pol_sigma70_r4_t2"/>
</dbReference>
<dbReference type="SMART" id="SM00421">
    <property type="entry name" value="HTH_LUXR"/>
    <property type="match status" value="1"/>
</dbReference>
<accession>A0A918MHA2</accession>
<dbReference type="NCBIfam" id="TIGR02937">
    <property type="entry name" value="sigma70-ECF"/>
    <property type="match status" value="1"/>
</dbReference>
<comment type="similarity">
    <text evidence="1">Belongs to the sigma-70 factor family. ECF subfamily.</text>
</comment>
<keyword evidence="7" id="KW-1185">Reference proteome</keyword>
<keyword evidence="3" id="KW-0731">Sigma factor</keyword>
<evidence type="ECO:0000256" key="3">
    <source>
        <dbReference type="ARBA" id="ARBA00023082"/>
    </source>
</evidence>
<reference evidence="6" key="1">
    <citation type="journal article" date="2014" name="Int. J. Syst. Evol. Microbiol.">
        <title>Complete genome sequence of Corynebacterium casei LMG S-19264T (=DSM 44701T), isolated from a smear-ripened cheese.</title>
        <authorList>
            <consortium name="US DOE Joint Genome Institute (JGI-PGF)"/>
            <person name="Walter F."/>
            <person name="Albersmeier A."/>
            <person name="Kalinowski J."/>
            <person name="Ruckert C."/>
        </authorList>
    </citation>
    <scope>NUCLEOTIDE SEQUENCE</scope>
    <source>
        <strain evidence="6">KCTC 12113</strain>
    </source>
</reference>
<dbReference type="GO" id="GO:0000428">
    <property type="term" value="C:DNA-directed RNA polymerase complex"/>
    <property type="evidence" value="ECO:0007669"/>
    <property type="project" value="UniProtKB-KW"/>
</dbReference>
<dbReference type="InterPro" id="IPR036388">
    <property type="entry name" value="WH-like_DNA-bd_sf"/>
</dbReference>
<keyword evidence="2" id="KW-0805">Transcription regulation</keyword>
<dbReference type="InterPro" id="IPR013324">
    <property type="entry name" value="RNA_pol_sigma_r3/r4-like"/>
</dbReference>
<proteinExistence type="inferred from homology"/>
<evidence type="ECO:0000259" key="5">
    <source>
        <dbReference type="SMART" id="SM00421"/>
    </source>
</evidence>
<feature type="domain" description="HTH luxR-type" evidence="5">
    <location>
        <begin position="130"/>
        <end position="190"/>
    </location>
</feature>
<dbReference type="Proteomes" id="UP000634668">
    <property type="component" value="Unassembled WGS sequence"/>
</dbReference>
<comment type="caution">
    <text evidence="6">The sequence shown here is derived from an EMBL/GenBank/DDBJ whole genome shotgun (WGS) entry which is preliminary data.</text>
</comment>
<dbReference type="InterPro" id="IPR013325">
    <property type="entry name" value="RNA_pol_sigma_r2"/>
</dbReference>
<evidence type="ECO:0000256" key="1">
    <source>
        <dbReference type="ARBA" id="ARBA00010641"/>
    </source>
</evidence>
<dbReference type="InterPro" id="IPR000792">
    <property type="entry name" value="Tscrpt_reg_LuxR_C"/>
</dbReference>
<dbReference type="PANTHER" id="PTHR43133:SF46">
    <property type="entry name" value="RNA POLYMERASE SIGMA-70 FACTOR ECF SUBFAMILY"/>
    <property type="match status" value="1"/>
</dbReference>
<dbReference type="Gene3D" id="1.10.1740.10">
    <property type="match status" value="1"/>
</dbReference>
<evidence type="ECO:0000256" key="2">
    <source>
        <dbReference type="ARBA" id="ARBA00023015"/>
    </source>
</evidence>
<dbReference type="RefSeq" id="WP_051315788.1">
    <property type="nucleotide sequence ID" value="NZ_BMWP01000001.1"/>
</dbReference>
<dbReference type="InterPro" id="IPR007627">
    <property type="entry name" value="RNA_pol_sigma70_r2"/>
</dbReference>
<keyword evidence="4" id="KW-0804">Transcription</keyword>
<protein>
    <submittedName>
        <fullName evidence="6">DNA-directed RNA polymerase sigma-70 factor</fullName>
    </submittedName>
</protein>
<dbReference type="Pfam" id="PF04542">
    <property type="entry name" value="Sigma70_r2"/>
    <property type="match status" value="1"/>
</dbReference>
<sequence length="204" mass="23938">MDSKLNFKNNSVLIEQLEKGNEQAFAYLVKAYNHKLCVYANSLVNNPAKSQDIVQNVFVKIWKNRKKLIKSFSIKGYMYRAVHNEFIDQYRSTKSLLAIEELYMDTILQYEMETEMEKTEKLMNLVMAAINDLPPKCRQIFLLSKQEGLDNIEIAEYLAISRKTVENQITRAFRILREKLGKKYELVILIVFGLDNKNLTKRLQ</sequence>
<evidence type="ECO:0000313" key="6">
    <source>
        <dbReference type="EMBL" id="GGW21977.1"/>
    </source>
</evidence>
<gene>
    <name evidence="6" type="ORF">GCM10007383_01090</name>
</gene>
<dbReference type="SUPFAM" id="SSF88659">
    <property type="entry name" value="Sigma3 and sigma4 domains of RNA polymerase sigma factors"/>
    <property type="match status" value="1"/>
</dbReference>
<evidence type="ECO:0000256" key="4">
    <source>
        <dbReference type="ARBA" id="ARBA00023163"/>
    </source>
</evidence>
<dbReference type="Gene3D" id="1.10.10.10">
    <property type="entry name" value="Winged helix-like DNA-binding domain superfamily/Winged helix DNA-binding domain"/>
    <property type="match status" value="1"/>
</dbReference>
<dbReference type="AlphaFoldDB" id="A0A918MHA2"/>
<dbReference type="InterPro" id="IPR014284">
    <property type="entry name" value="RNA_pol_sigma-70_dom"/>
</dbReference>
<dbReference type="GO" id="GO:0006352">
    <property type="term" value="P:DNA-templated transcription initiation"/>
    <property type="evidence" value="ECO:0007669"/>
    <property type="project" value="InterPro"/>
</dbReference>
<dbReference type="SUPFAM" id="SSF88946">
    <property type="entry name" value="Sigma2 domain of RNA polymerase sigma factors"/>
    <property type="match status" value="1"/>
</dbReference>
<organism evidence="6 7">
    <name type="scientific">Arenibacter certesii</name>
    <dbReference type="NCBI Taxonomy" id="228955"/>
    <lineage>
        <taxon>Bacteria</taxon>
        <taxon>Pseudomonadati</taxon>
        <taxon>Bacteroidota</taxon>
        <taxon>Flavobacteriia</taxon>
        <taxon>Flavobacteriales</taxon>
        <taxon>Flavobacteriaceae</taxon>
        <taxon>Arenibacter</taxon>
    </lineage>
</organism>
<dbReference type="EMBL" id="BMWP01000001">
    <property type="protein sequence ID" value="GGW21977.1"/>
    <property type="molecule type" value="Genomic_DNA"/>
</dbReference>